<organism evidence="7">
    <name type="scientific">Solanum lycopersicum</name>
    <name type="common">Tomato</name>
    <name type="synonym">Lycopersicon esculentum</name>
    <dbReference type="NCBI Taxonomy" id="4081"/>
    <lineage>
        <taxon>Eukaryota</taxon>
        <taxon>Viridiplantae</taxon>
        <taxon>Streptophyta</taxon>
        <taxon>Embryophyta</taxon>
        <taxon>Tracheophyta</taxon>
        <taxon>Spermatophyta</taxon>
        <taxon>Magnoliopsida</taxon>
        <taxon>eudicotyledons</taxon>
        <taxon>Gunneridae</taxon>
        <taxon>Pentapetalae</taxon>
        <taxon>asterids</taxon>
        <taxon>lamiids</taxon>
        <taxon>Solanales</taxon>
        <taxon>Solanaceae</taxon>
        <taxon>Solanoideae</taxon>
        <taxon>Solaneae</taxon>
        <taxon>Solanum</taxon>
        <taxon>Solanum subgen. Lycopersicon</taxon>
    </lineage>
</organism>
<dbReference type="EnsemblPlants" id="Solyc05g016470.1.1">
    <property type="protein sequence ID" value="Solyc05g016470.1.1.1"/>
    <property type="gene ID" value="Solyc05g016470.1"/>
</dbReference>
<dbReference type="GO" id="GO:0030244">
    <property type="term" value="P:cellulose biosynthetic process"/>
    <property type="evidence" value="ECO:0007669"/>
    <property type="project" value="InterPro"/>
</dbReference>
<comment type="subcellular location">
    <subcellularLocation>
        <location evidence="1">Endomembrane system</location>
    </subcellularLocation>
</comment>
<dbReference type="AlphaFoldDB" id="A0A3Q7HAR1"/>
<evidence type="ECO:0000256" key="6">
    <source>
        <dbReference type="ARBA" id="ARBA00023136"/>
    </source>
</evidence>
<accession>A0A3Q7HAR1</accession>
<dbReference type="Gramene" id="Solyc05g016470.1.1">
    <property type="protein sequence ID" value="Solyc05g016470.1.1.1"/>
    <property type="gene ID" value="Solyc05g016470.1"/>
</dbReference>
<dbReference type="InParanoid" id="A0A3Q7HAR1"/>
<keyword evidence="6" id="KW-0472">Membrane</keyword>
<reference evidence="7" key="1">
    <citation type="journal article" date="2012" name="Nature">
        <title>The tomato genome sequence provides insights into fleshy fruit evolution.</title>
        <authorList>
            <consortium name="Tomato Genome Consortium"/>
        </authorList>
    </citation>
    <scope>NUCLEOTIDE SEQUENCE [LARGE SCALE GENOMIC DNA]</scope>
    <source>
        <strain evidence="7">cv. Heinz 1706</strain>
    </source>
</reference>
<keyword evidence="5" id="KW-1133">Transmembrane helix</keyword>
<evidence type="ECO:0000256" key="2">
    <source>
        <dbReference type="ARBA" id="ARBA00022676"/>
    </source>
</evidence>
<dbReference type="STRING" id="4081.A0A3Q7HAR1"/>
<name>A0A3Q7HAR1_SOLLC</name>
<dbReference type="Pfam" id="PF03552">
    <property type="entry name" value="Cellulose_synt"/>
    <property type="match status" value="1"/>
</dbReference>
<evidence type="ECO:0000256" key="4">
    <source>
        <dbReference type="ARBA" id="ARBA00022692"/>
    </source>
</evidence>
<keyword evidence="4" id="KW-0812">Transmembrane</keyword>
<evidence type="ECO:0000313" key="8">
    <source>
        <dbReference type="Proteomes" id="UP000004994"/>
    </source>
</evidence>
<dbReference type="InterPro" id="IPR005150">
    <property type="entry name" value="Cellulose_synth"/>
</dbReference>
<dbReference type="PaxDb" id="4081-Solyc05g016470.1.1"/>
<evidence type="ECO:0000256" key="5">
    <source>
        <dbReference type="ARBA" id="ARBA00022989"/>
    </source>
</evidence>
<dbReference type="GO" id="GO:0016020">
    <property type="term" value="C:membrane"/>
    <property type="evidence" value="ECO:0007669"/>
    <property type="project" value="InterPro"/>
</dbReference>
<keyword evidence="3" id="KW-0808">Transferase</keyword>
<evidence type="ECO:0000256" key="1">
    <source>
        <dbReference type="ARBA" id="ARBA00004308"/>
    </source>
</evidence>
<evidence type="ECO:0000313" key="7">
    <source>
        <dbReference type="EnsemblPlants" id="Solyc05g016470.1.1.1"/>
    </source>
</evidence>
<proteinExistence type="predicted"/>
<sequence length="61" mass="6794">MAENGGTRKSASTTSLLKECIYVISCCYEDETKWGKEVLILINHLKFLTLQSCSKCSDCSI</sequence>
<protein>
    <submittedName>
        <fullName evidence="7">Uncharacterized protein</fullName>
    </submittedName>
</protein>
<reference evidence="7" key="2">
    <citation type="submission" date="2019-01" db="UniProtKB">
        <authorList>
            <consortium name="EnsemblPlants"/>
        </authorList>
    </citation>
    <scope>IDENTIFICATION</scope>
    <source>
        <strain evidence="7">cv. Heinz 1706</strain>
    </source>
</reference>
<keyword evidence="8" id="KW-1185">Reference proteome</keyword>
<dbReference type="Proteomes" id="UP000004994">
    <property type="component" value="Chromosome 5"/>
</dbReference>
<evidence type="ECO:0000256" key="3">
    <source>
        <dbReference type="ARBA" id="ARBA00022679"/>
    </source>
</evidence>
<dbReference type="GO" id="GO:0016760">
    <property type="term" value="F:cellulose synthase (UDP-forming) activity"/>
    <property type="evidence" value="ECO:0007669"/>
    <property type="project" value="InterPro"/>
</dbReference>
<keyword evidence="2" id="KW-0328">Glycosyltransferase</keyword>
<dbReference type="GO" id="GO:0012505">
    <property type="term" value="C:endomembrane system"/>
    <property type="evidence" value="ECO:0007669"/>
    <property type="project" value="UniProtKB-SubCell"/>
</dbReference>